<dbReference type="InterPro" id="IPR008979">
    <property type="entry name" value="Galactose-bd-like_sf"/>
</dbReference>
<keyword evidence="9" id="KW-0326">Glycosidase</keyword>
<dbReference type="Gene3D" id="2.60.120.260">
    <property type="entry name" value="Galactose-binding domain-like"/>
    <property type="match status" value="1"/>
</dbReference>
<protein>
    <recommendedName>
        <fullName evidence="3">alpha-L-fucosidase</fullName>
        <ecNumber evidence="3">3.2.1.51</ecNumber>
    </recommendedName>
</protein>
<dbReference type="SUPFAM" id="SSF51445">
    <property type="entry name" value="(Trans)glycosidases"/>
    <property type="match status" value="1"/>
</dbReference>
<dbReference type="PANTHER" id="PTHR10030:SF37">
    <property type="entry name" value="ALPHA-L-FUCOSIDASE-RELATED"/>
    <property type="match status" value="1"/>
</dbReference>
<dbReference type="SUPFAM" id="SSF49785">
    <property type="entry name" value="Galactose-binding domain-like"/>
    <property type="match status" value="1"/>
</dbReference>
<evidence type="ECO:0000256" key="10">
    <source>
        <dbReference type="SAM" id="MobiDB-lite"/>
    </source>
</evidence>
<dbReference type="Pfam" id="PF22633">
    <property type="entry name" value="F5_F8_type_C_2"/>
    <property type="match status" value="1"/>
</dbReference>
<reference evidence="13" key="1">
    <citation type="submission" date="2011-08" db="EMBL/GenBank/DDBJ databases">
        <title>Complete sequence of chromosome of Streptomyces violaceusniger Tu 4113.</title>
        <authorList>
            <consortium name="US DOE Joint Genome Institute"/>
            <person name="Lucas S."/>
            <person name="Han J."/>
            <person name="Lapidus A."/>
            <person name="Cheng J.-F."/>
            <person name="Goodwin L."/>
            <person name="Pitluck S."/>
            <person name="Peters L."/>
            <person name="Ivanova N."/>
            <person name="Daligault H."/>
            <person name="Detter J.C."/>
            <person name="Han C."/>
            <person name="Tapia R."/>
            <person name="Land M."/>
            <person name="Hauser L."/>
            <person name="Kyrpides N."/>
            <person name="Ivanova N."/>
            <person name="Pagani I."/>
            <person name="Hagen A."/>
            <person name="Katz L."/>
            <person name="Fiedler H.-P."/>
            <person name="Keasling J."/>
            <person name="Fortman J."/>
            <person name="Woyke T."/>
        </authorList>
    </citation>
    <scope>NUCLEOTIDE SEQUENCE [LARGE SCALE GENOMIC DNA]</scope>
    <source>
        <strain evidence="13">Tu 4113</strain>
    </source>
</reference>
<feature type="chain" id="PRO_5038739425" description="alpha-L-fucosidase" evidence="11">
    <location>
        <begin position="25"/>
        <end position="468"/>
    </location>
</feature>
<feature type="region of interest" description="Disordered" evidence="10">
    <location>
        <begin position="27"/>
        <end position="70"/>
    </location>
</feature>
<dbReference type="SMR" id="G2PFV3"/>
<dbReference type="SMART" id="SM00607">
    <property type="entry name" value="FTP"/>
    <property type="match status" value="1"/>
</dbReference>
<dbReference type="InterPro" id="IPR016286">
    <property type="entry name" value="FUC_metazoa-typ"/>
</dbReference>
<dbReference type="AlphaFoldDB" id="G2PFV3"/>
<evidence type="ECO:0000313" key="13">
    <source>
        <dbReference type="EMBL" id="AEM85108.1"/>
    </source>
</evidence>
<dbReference type="KEGG" id="svl:Strvi_5589"/>
<comment type="function">
    <text evidence="1">Alpha-L-fucosidase is responsible for hydrolyzing the alpha-1,6-linked fucose joined to the reducing-end N-acetylglucosamine of the carbohydrate moieties of glycoproteins.</text>
</comment>
<dbReference type="PANTHER" id="PTHR10030">
    <property type="entry name" value="ALPHA-L-FUCOSIDASE"/>
    <property type="match status" value="1"/>
</dbReference>
<evidence type="ECO:0000313" key="14">
    <source>
        <dbReference type="Proteomes" id="UP000008703"/>
    </source>
</evidence>
<evidence type="ECO:0000256" key="2">
    <source>
        <dbReference type="ARBA" id="ARBA00007951"/>
    </source>
</evidence>
<dbReference type="Proteomes" id="UP000008703">
    <property type="component" value="Chromosome"/>
</dbReference>
<organism evidence="13 14">
    <name type="scientific">Streptomyces violaceusniger (strain Tu 4113)</name>
    <dbReference type="NCBI Taxonomy" id="653045"/>
    <lineage>
        <taxon>Bacteria</taxon>
        <taxon>Bacillati</taxon>
        <taxon>Actinomycetota</taxon>
        <taxon>Actinomycetes</taxon>
        <taxon>Kitasatosporales</taxon>
        <taxon>Streptomycetaceae</taxon>
        <taxon>Streptomyces</taxon>
        <taxon>Streptomyces violaceusniger group</taxon>
    </lineage>
</organism>
<dbReference type="Pfam" id="PF01120">
    <property type="entry name" value="Alpha_L_fucos"/>
    <property type="match status" value="1"/>
</dbReference>
<dbReference type="Gene3D" id="3.20.20.80">
    <property type="entry name" value="Glycosidases"/>
    <property type="match status" value="1"/>
</dbReference>
<keyword evidence="14" id="KW-1185">Reference proteome</keyword>
<feature type="signal peptide" evidence="11">
    <location>
        <begin position="1"/>
        <end position="24"/>
    </location>
</feature>
<feature type="domain" description="Fucolectin tachylectin-4 pentraxin-1" evidence="12">
    <location>
        <begin position="45"/>
        <end position="194"/>
    </location>
</feature>
<dbReference type="eggNOG" id="COG3669">
    <property type="taxonomic scope" value="Bacteria"/>
</dbReference>
<dbReference type="GO" id="GO:0016139">
    <property type="term" value="P:glycoside catabolic process"/>
    <property type="evidence" value="ECO:0007669"/>
    <property type="project" value="TreeGrafter"/>
</dbReference>
<evidence type="ECO:0000256" key="11">
    <source>
        <dbReference type="SAM" id="SignalP"/>
    </source>
</evidence>
<sequence length="468" mass="51580">MKHSLKMALACALTALSLLSTAVAGGTAMAHTPAPPPGSEPRDYAFGATTSQSSTDFGGTADRAVDANTDGRYENKSVSHTTEEFQPWWQADLGTSRKLGSIVVWNRTDCCADRLSDAWVLASDQPITATNVDEARKQPGVSSWHINTLDGPSTRIALNRSARYLRVQLQGTGYLSLAEVQAFGDAVITPSPVAQRWVKDNPFGMFLHYNMSTYTNEQWADPNAHPAAFNPSGLDPDQWAKAMKSAGMTFGVLTAKHHDGFALWPTHYSDHDIAAAPYENGEGDIIRAYVKAMHANHLKVGLYFSIWDRHNGDSLALVKDQLRELLTRYGTIDYLWFDGWGWSVPYSTIPYQPVRDMIRKVSPRTVVANNDHLGTLQTTDVIVYEVPVQGMPPADSPRPTDGSDTLDQNRTWFHTTETGTPRPAAEIIDNLHKAKAGNALYLLNVGPDRNGRIPQDYLDRLKEIGSLQ</sequence>
<dbReference type="GO" id="GO:0046872">
    <property type="term" value="F:metal ion binding"/>
    <property type="evidence" value="ECO:0007669"/>
    <property type="project" value="UniProtKB-KW"/>
</dbReference>
<proteinExistence type="inferred from homology"/>
<dbReference type="PRINTS" id="PR00741">
    <property type="entry name" value="GLHYDRLASE29"/>
</dbReference>
<keyword evidence="8" id="KW-1015">Disulfide bond</keyword>
<dbReference type="GO" id="GO:0006004">
    <property type="term" value="P:fucose metabolic process"/>
    <property type="evidence" value="ECO:0007669"/>
    <property type="project" value="InterPro"/>
</dbReference>
<comment type="similarity">
    <text evidence="2">Belongs to the glycosyl hydrolase 29 family.</text>
</comment>
<dbReference type="SMART" id="SM00812">
    <property type="entry name" value="Alpha_L_fucos"/>
    <property type="match status" value="1"/>
</dbReference>
<dbReference type="EMBL" id="CP002994">
    <property type="protein sequence ID" value="AEM85108.1"/>
    <property type="molecule type" value="Genomic_DNA"/>
</dbReference>
<dbReference type="HOGENOM" id="CLU_583839_0_0_11"/>
<gene>
    <name evidence="13" type="ORF">Strvi_5589</name>
</gene>
<dbReference type="GO" id="GO:0005764">
    <property type="term" value="C:lysosome"/>
    <property type="evidence" value="ECO:0007669"/>
    <property type="project" value="TreeGrafter"/>
</dbReference>
<dbReference type="InterPro" id="IPR017853">
    <property type="entry name" value="GH"/>
</dbReference>
<feature type="compositionally biased region" description="Polar residues" evidence="10">
    <location>
        <begin position="48"/>
        <end position="57"/>
    </location>
</feature>
<evidence type="ECO:0000259" key="12">
    <source>
        <dbReference type="SMART" id="SM00607"/>
    </source>
</evidence>
<dbReference type="InterPro" id="IPR006585">
    <property type="entry name" value="FTP1"/>
</dbReference>
<dbReference type="GO" id="GO:0004560">
    <property type="term" value="F:alpha-L-fucosidase activity"/>
    <property type="evidence" value="ECO:0007669"/>
    <property type="project" value="InterPro"/>
</dbReference>
<evidence type="ECO:0000256" key="7">
    <source>
        <dbReference type="ARBA" id="ARBA00022837"/>
    </source>
</evidence>
<evidence type="ECO:0000256" key="3">
    <source>
        <dbReference type="ARBA" id="ARBA00012662"/>
    </source>
</evidence>
<evidence type="ECO:0000256" key="9">
    <source>
        <dbReference type="ARBA" id="ARBA00023295"/>
    </source>
</evidence>
<evidence type="ECO:0000256" key="4">
    <source>
        <dbReference type="ARBA" id="ARBA00022723"/>
    </source>
</evidence>
<keyword evidence="4" id="KW-0479">Metal-binding</keyword>
<accession>G2PFV3</accession>
<evidence type="ECO:0000256" key="8">
    <source>
        <dbReference type="ARBA" id="ARBA00023157"/>
    </source>
</evidence>
<dbReference type="EC" id="3.2.1.51" evidence="3"/>
<keyword evidence="6 13" id="KW-0378">Hydrolase</keyword>
<keyword evidence="5 11" id="KW-0732">Signal</keyword>
<keyword evidence="7" id="KW-0106">Calcium</keyword>
<evidence type="ECO:0000256" key="6">
    <source>
        <dbReference type="ARBA" id="ARBA00022801"/>
    </source>
</evidence>
<dbReference type="InterPro" id="IPR057739">
    <property type="entry name" value="Glyco_hydro_29_N"/>
</dbReference>
<name>G2PFV3_STRV4</name>
<dbReference type="RefSeq" id="WP_014058594.1">
    <property type="nucleotide sequence ID" value="NC_015957.1"/>
</dbReference>
<dbReference type="eggNOG" id="COG1470">
    <property type="taxonomic scope" value="Bacteria"/>
</dbReference>
<evidence type="ECO:0000256" key="5">
    <source>
        <dbReference type="ARBA" id="ARBA00022729"/>
    </source>
</evidence>
<evidence type="ECO:0000256" key="1">
    <source>
        <dbReference type="ARBA" id="ARBA00004071"/>
    </source>
</evidence>
<dbReference type="InterPro" id="IPR000933">
    <property type="entry name" value="Glyco_hydro_29"/>
</dbReference>